<evidence type="ECO:0000313" key="3">
    <source>
        <dbReference type="EMBL" id="MFB9105751.1"/>
    </source>
</evidence>
<accession>A0ABV5H1Z5</accession>
<keyword evidence="1" id="KW-0175">Coiled coil</keyword>
<dbReference type="RefSeq" id="WP_290272054.1">
    <property type="nucleotide sequence ID" value="NZ_JAUFQP010000013.1"/>
</dbReference>
<gene>
    <name evidence="3" type="ORF">ACFFU1_12635</name>
</gene>
<keyword evidence="2" id="KW-0472">Membrane</keyword>
<evidence type="ECO:0000256" key="2">
    <source>
        <dbReference type="SAM" id="Phobius"/>
    </source>
</evidence>
<feature type="coiled-coil region" evidence="1">
    <location>
        <begin position="124"/>
        <end position="151"/>
    </location>
</feature>
<name>A0ABV5H1Z5_9FLAO</name>
<evidence type="ECO:0000313" key="4">
    <source>
        <dbReference type="Proteomes" id="UP001589590"/>
    </source>
</evidence>
<reference evidence="3 4" key="1">
    <citation type="submission" date="2024-09" db="EMBL/GenBank/DDBJ databases">
        <authorList>
            <person name="Sun Q."/>
            <person name="Mori K."/>
        </authorList>
    </citation>
    <scope>NUCLEOTIDE SEQUENCE [LARGE SCALE GENOMIC DNA]</scope>
    <source>
        <strain evidence="3 4">CECT 8300</strain>
    </source>
</reference>
<keyword evidence="2" id="KW-0812">Transmembrane</keyword>
<organism evidence="3 4">
    <name type="scientific">Algibacter miyuki</name>
    <dbReference type="NCBI Taxonomy" id="1306933"/>
    <lineage>
        <taxon>Bacteria</taxon>
        <taxon>Pseudomonadati</taxon>
        <taxon>Bacteroidota</taxon>
        <taxon>Flavobacteriia</taxon>
        <taxon>Flavobacteriales</taxon>
        <taxon>Flavobacteriaceae</taxon>
        <taxon>Algibacter</taxon>
    </lineage>
</organism>
<dbReference type="EMBL" id="JBHMFA010000009">
    <property type="protein sequence ID" value="MFB9105751.1"/>
    <property type="molecule type" value="Genomic_DNA"/>
</dbReference>
<protein>
    <submittedName>
        <fullName evidence="3">Uncharacterized protein</fullName>
    </submittedName>
</protein>
<proteinExistence type="predicted"/>
<comment type="caution">
    <text evidence="3">The sequence shown here is derived from an EMBL/GenBank/DDBJ whole genome shotgun (WGS) entry which is preliminary data.</text>
</comment>
<keyword evidence="4" id="KW-1185">Reference proteome</keyword>
<keyword evidence="2" id="KW-1133">Transmembrane helix</keyword>
<feature type="transmembrane region" description="Helical" evidence="2">
    <location>
        <begin position="87"/>
        <end position="113"/>
    </location>
</feature>
<evidence type="ECO:0000256" key="1">
    <source>
        <dbReference type="SAM" id="Coils"/>
    </source>
</evidence>
<sequence>MNFFFNTLISIDQLGNVIAGGNPDNTISSRVGYYTEAYYKPEDVPWRWNIYKNIINFTFYPIDGSHHCKEAYYNDAGEEFDEGISDITVAILFIIILITCIPISFMLYMLYAFNIVSPKKINRNDNIKRRLRMAEAKLKGVHTELNEYQVDVDEELDSIIEETQKTIEDIAKKINGIIRLNKRLEHFKDRK</sequence>
<dbReference type="Proteomes" id="UP001589590">
    <property type="component" value="Unassembled WGS sequence"/>
</dbReference>